<dbReference type="RefSeq" id="XP_071904513.1">
    <property type="nucleotide sequence ID" value="XM_072048412.1"/>
</dbReference>
<dbReference type="PANTHER" id="PTHR10060:SF15">
    <property type="entry name" value="DEOXYRIBONUCLEASE TATDN1"/>
    <property type="match status" value="1"/>
</dbReference>
<evidence type="ECO:0000256" key="1">
    <source>
        <dbReference type="ARBA" id="ARBA00009275"/>
    </source>
</evidence>
<evidence type="ECO:0000313" key="5">
    <source>
        <dbReference type="Proteomes" id="UP001652660"/>
    </source>
</evidence>
<keyword evidence="3" id="KW-0472">Membrane</keyword>
<proteinExistence type="inferred from homology"/>
<dbReference type="RefSeq" id="XP_071904514.1">
    <property type="nucleotide sequence ID" value="XM_072048413.1"/>
</dbReference>
<feature type="transmembrane region" description="Helical" evidence="3">
    <location>
        <begin position="160"/>
        <end position="185"/>
    </location>
</feature>
<evidence type="ECO:0000313" key="9">
    <source>
        <dbReference type="RefSeq" id="XP_071904516.1"/>
    </source>
</evidence>
<sequence length="341" mass="38891">MLHAITFLACDWTPLVFLFWLSQDVLGVDCHHRNNCSVDYKGNCITILPSHHIFLADDNKFILVLPLSSSFLWSDQELKLCILARIFCSHSWLVMCLVFASLFCIIVYSTIVYLPSYMIVCLPVALVSSYFLFFCSVFSKRLLRFALVDTDSSGYFKFSIFFDSLFYLSFVHCLFLFVFCLFLLFSLYILHAAFFICGCCNELSFFVILCYIFGARIDSDFQLISSQADSQADRHPKRLQLSLMATIRMIDIAVNLTDGMFKEIYNGKKYHVVDIVAVLSRAWSAGVDRIIVTGGFLEESKEALAIAETDARLFCMVDVHLTRCKVTVDTLLNAILKLLNV</sequence>
<keyword evidence="5" id="KW-1185">Reference proteome</keyword>
<evidence type="ECO:0000313" key="6">
    <source>
        <dbReference type="RefSeq" id="XP_071904513.1"/>
    </source>
</evidence>
<feature type="transmembrane region" description="Helical" evidence="3">
    <location>
        <begin position="191"/>
        <end position="214"/>
    </location>
</feature>
<dbReference type="InterPro" id="IPR032466">
    <property type="entry name" value="Metal_Hydrolase"/>
</dbReference>
<protein>
    <submittedName>
        <fullName evidence="6 7">Uncharacterized protein isoform X1</fullName>
    </submittedName>
</protein>
<reference evidence="6 7" key="1">
    <citation type="submission" date="2025-05" db="UniProtKB">
        <authorList>
            <consortium name="RefSeq"/>
        </authorList>
    </citation>
    <scope>IDENTIFICATION</scope>
    <source>
        <tissue evidence="6 7">Leaves</tissue>
    </source>
</reference>
<dbReference type="RefSeq" id="XP_071904516.1">
    <property type="nucleotide sequence ID" value="XM_072048415.1"/>
</dbReference>
<keyword evidence="2" id="KW-0378">Hydrolase</keyword>
<accession>A0ABM4UB49</accession>
<feature type="chain" id="PRO_5045027445" evidence="4">
    <location>
        <begin position="28"/>
        <end position="341"/>
    </location>
</feature>
<organism evidence="5 8">
    <name type="scientific">Coffea arabica</name>
    <name type="common">Arabian coffee</name>
    <dbReference type="NCBI Taxonomy" id="13443"/>
    <lineage>
        <taxon>Eukaryota</taxon>
        <taxon>Viridiplantae</taxon>
        <taxon>Streptophyta</taxon>
        <taxon>Embryophyta</taxon>
        <taxon>Tracheophyta</taxon>
        <taxon>Spermatophyta</taxon>
        <taxon>Magnoliopsida</taxon>
        <taxon>eudicotyledons</taxon>
        <taxon>Gunneridae</taxon>
        <taxon>Pentapetalae</taxon>
        <taxon>asterids</taxon>
        <taxon>lamiids</taxon>
        <taxon>Gentianales</taxon>
        <taxon>Rubiaceae</taxon>
        <taxon>Ixoroideae</taxon>
        <taxon>Gardenieae complex</taxon>
        <taxon>Bertiereae - Coffeeae clade</taxon>
        <taxon>Coffeeae</taxon>
        <taxon>Coffea</taxon>
    </lineage>
</organism>
<evidence type="ECO:0000313" key="8">
    <source>
        <dbReference type="RefSeq" id="XP_071904515.1"/>
    </source>
</evidence>
<evidence type="ECO:0000256" key="4">
    <source>
        <dbReference type="SAM" id="SignalP"/>
    </source>
</evidence>
<name>A0ABM4UB49_COFAR</name>
<dbReference type="RefSeq" id="XP_071904515.1">
    <property type="nucleotide sequence ID" value="XM_072048414.1"/>
</dbReference>
<feature type="transmembrane region" description="Helical" evidence="3">
    <location>
        <begin position="92"/>
        <end position="111"/>
    </location>
</feature>
<dbReference type="InterPro" id="IPR050891">
    <property type="entry name" value="TatD-type_Hydrolase"/>
</dbReference>
<dbReference type="Proteomes" id="UP001652660">
    <property type="component" value="Chromosome 5e"/>
</dbReference>
<feature type="transmembrane region" description="Helical" evidence="3">
    <location>
        <begin position="117"/>
        <end position="139"/>
    </location>
</feature>
<dbReference type="Gene3D" id="3.20.20.140">
    <property type="entry name" value="Metal-dependent hydrolases"/>
    <property type="match status" value="1"/>
</dbReference>
<feature type="signal peptide" evidence="4">
    <location>
        <begin position="1"/>
        <end position="27"/>
    </location>
</feature>
<comment type="similarity">
    <text evidence="1">Belongs to the metallo-dependent hydrolases superfamily. TatD-type hydrolase family.</text>
</comment>
<evidence type="ECO:0000256" key="2">
    <source>
        <dbReference type="ARBA" id="ARBA00022801"/>
    </source>
</evidence>
<keyword evidence="4" id="KW-0732">Signal</keyword>
<keyword evidence="3" id="KW-1133">Transmembrane helix</keyword>
<dbReference type="GeneID" id="113687756"/>
<dbReference type="SUPFAM" id="SSF51556">
    <property type="entry name" value="Metallo-dependent hydrolases"/>
    <property type="match status" value="1"/>
</dbReference>
<gene>
    <name evidence="6 7 8 9" type="primary">LOC113687756</name>
</gene>
<evidence type="ECO:0000256" key="3">
    <source>
        <dbReference type="SAM" id="Phobius"/>
    </source>
</evidence>
<keyword evidence="3" id="KW-0812">Transmembrane</keyword>
<dbReference type="PANTHER" id="PTHR10060">
    <property type="entry name" value="TATD FAMILY DEOXYRIBONUCLEASE"/>
    <property type="match status" value="1"/>
</dbReference>
<evidence type="ECO:0000313" key="7">
    <source>
        <dbReference type="RefSeq" id="XP_071904514.1"/>
    </source>
</evidence>